<evidence type="ECO:0000256" key="7">
    <source>
        <dbReference type="ARBA" id="ARBA00023136"/>
    </source>
</evidence>
<feature type="domain" description="Ionotropic glutamate receptor C-terminal" evidence="12">
    <location>
        <begin position="106"/>
        <end position="348"/>
    </location>
</feature>
<reference evidence="13" key="1">
    <citation type="submission" date="2020-11" db="EMBL/GenBank/DDBJ databases">
        <authorList>
            <person name="Tran Van P."/>
        </authorList>
    </citation>
    <scope>NUCLEOTIDE SEQUENCE</scope>
</reference>
<dbReference type="SMART" id="SM00079">
    <property type="entry name" value="PBPe"/>
    <property type="match status" value="1"/>
</dbReference>
<evidence type="ECO:0000256" key="8">
    <source>
        <dbReference type="ARBA" id="ARBA00023170"/>
    </source>
</evidence>
<dbReference type="Proteomes" id="UP000728032">
    <property type="component" value="Unassembled WGS sequence"/>
</dbReference>
<protein>
    <recommendedName>
        <fullName evidence="12">Ionotropic glutamate receptor C-terminal domain-containing protein</fullName>
    </recommendedName>
</protein>
<keyword evidence="4" id="KW-0812">Transmembrane</keyword>
<evidence type="ECO:0000256" key="3">
    <source>
        <dbReference type="ARBA" id="ARBA00022448"/>
    </source>
</evidence>
<dbReference type="InterPro" id="IPR001320">
    <property type="entry name" value="Iontro_rcpt_C"/>
</dbReference>
<dbReference type="OrthoDB" id="6510122at2759"/>
<keyword evidence="6" id="KW-0406">Ion transport</keyword>
<organism evidence="13">
    <name type="scientific">Oppiella nova</name>
    <dbReference type="NCBI Taxonomy" id="334625"/>
    <lineage>
        <taxon>Eukaryota</taxon>
        <taxon>Metazoa</taxon>
        <taxon>Ecdysozoa</taxon>
        <taxon>Arthropoda</taxon>
        <taxon>Chelicerata</taxon>
        <taxon>Arachnida</taxon>
        <taxon>Acari</taxon>
        <taxon>Acariformes</taxon>
        <taxon>Sarcoptiformes</taxon>
        <taxon>Oribatida</taxon>
        <taxon>Brachypylina</taxon>
        <taxon>Oppioidea</taxon>
        <taxon>Oppiidae</taxon>
        <taxon>Oppiella</taxon>
    </lineage>
</organism>
<keyword evidence="14" id="KW-1185">Reference proteome</keyword>
<name>A0A7R9LY20_9ACAR</name>
<keyword evidence="5" id="KW-1133">Transmembrane helix</keyword>
<sequence length="353" mass="40217">MVKVYGKTPSDDRHKPINVLIKNRIPVANRSPQLPQRAVNANSGQIVHNIENQNTFDHIMQNNGHNFQEPVIVKSQIPDFKMANGDVPDLDVDNVEDCVTIGDNVDYDDSTGKSHPFVIKDGNQYTGYVIDVLNAMKNISDFNYYLNDANDSTAINRQSDLISHLIQEVWRNNADFGISNITVTKEREKYVDFTDPLLNYSVSALIHKSNVGGIRTFNQLADQTRITYGALRNGHTMKLFDASKDDMVVRRMYALMNSTGVPVDDLREAVFRVRNDRYAFIGDTMTVQTLARGNCDFVVIADNRPAFRQYMAIVLPKGSNHLWIFNSVIKQLIHLRVIQSIADKYWRVVCRKY</sequence>
<dbReference type="Gene3D" id="3.40.190.10">
    <property type="entry name" value="Periplasmic binding protein-like II"/>
    <property type="match status" value="2"/>
</dbReference>
<evidence type="ECO:0000256" key="2">
    <source>
        <dbReference type="ARBA" id="ARBA00008685"/>
    </source>
</evidence>
<keyword evidence="10" id="KW-1071">Ligand-gated ion channel</keyword>
<comment type="similarity">
    <text evidence="2">Belongs to the glutamate-gated ion channel (TC 1.A.10.1) family.</text>
</comment>
<dbReference type="GO" id="GO:0015276">
    <property type="term" value="F:ligand-gated monoatomic ion channel activity"/>
    <property type="evidence" value="ECO:0007669"/>
    <property type="project" value="InterPro"/>
</dbReference>
<evidence type="ECO:0000256" key="4">
    <source>
        <dbReference type="ARBA" id="ARBA00022692"/>
    </source>
</evidence>
<accession>A0A7R9LY20</accession>
<keyword evidence="11" id="KW-0407">Ion channel</keyword>
<evidence type="ECO:0000313" key="13">
    <source>
        <dbReference type="EMBL" id="CAD7649886.1"/>
    </source>
</evidence>
<comment type="subcellular location">
    <subcellularLocation>
        <location evidence="1">Membrane</location>
        <topology evidence="1">Multi-pass membrane protein</topology>
    </subcellularLocation>
</comment>
<proteinExistence type="inferred from homology"/>
<dbReference type="SUPFAM" id="SSF53850">
    <property type="entry name" value="Periplasmic binding protein-like II"/>
    <property type="match status" value="1"/>
</dbReference>
<evidence type="ECO:0000256" key="11">
    <source>
        <dbReference type="ARBA" id="ARBA00023303"/>
    </source>
</evidence>
<dbReference type="InterPro" id="IPR019594">
    <property type="entry name" value="Glu/Gly-bd"/>
</dbReference>
<dbReference type="GO" id="GO:0016020">
    <property type="term" value="C:membrane"/>
    <property type="evidence" value="ECO:0007669"/>
    <property type="project" value="UniProtKB-SubCell"/>
</dbReference>
<keyword evidence="8" id="KW-0675">Receptor</keyword>
<dbReference type="InterPro" id="IPR015683">
    <property type="entry name" value="Ionotropic_Glu_rcpt"/>
</dbReference>
<gene>
    <name evidence="13" type="ORF">ONB1V03_LOCUS7515</name>
</gene>
<evidence type="ECO:0000313" key="14">
    <source>
        <dbReference type="Proteomes" id="UP000728032"/>
    </source>
</evidence>
<dbReference type="EMBL" id="CAJPVJ010003864">
    <property type="protein sequence ID" value="CAG2168021.1"/>
    <property type="molecule type" value="Genomic_DNA"/>
</dbReference>
<keyword evidence="9" id="KW-0325">Glycoprotein</keyword>
<evidence type="ECO:0000259" key="12">
    <source>
        <dbReference type="SMART" id="SM00079"/>
    </source>
</evidence>
<evidence type="ECO:0000256" key="1">
    <source>
        <dbReference type="ARBA" id="ARBA00004141"/>
    </source>
</evidence>
<keyword evidence="7" id="KW-0472">Membrane</keyword>
<evidence type="ECO:0000256" key="9">
    <source>
        <dbReference type="ARBA" id="ARBA00023180"/>
    </source>
</evidence>
<evidence type="ECO:0000256" key="5">
    <source>
        <dbReference type="ARBA" id="ARBA00022989"/>
    </source>
</evidence>
<dbReference type="EMBL" id="OC918689">
    <property type="protein sequence ID" value="CAD7649886.1"/>
    <property type="molecule type" value="Genomic_DNA"/>
</dbReference>
<evidence type="ECO:0000256" key="10">
    <source>
        <dbReference type="ARBA" id="ARBA00023286"/>
    </source>
</evidence>
<dbReference type="AlphaFoldDB" id="A0A7R9LY20"/>
<evidence type="ECO:0000256" key="6">
    <source>
        <dbReference type="ARBA" id="ARBA00023065"/>
    </source>
</evidence>
<dbReference type="Pfam" id="PF10613">
    <property type="entry name" value="Lig_chan-Glu_bd"/>
    <property type="match status" value="1"/>
</dbReference>
<dbReference type="PANTHER" id="PTHR18966">
    <property type="entry name" value="IONOTROPIC GLUTAMATE RECEPTOR"/>
    <property type="match status" value="1"/>
</dbReference>
<keyword evidence="3" id="KW-0813">Transport</keyword>